<dbReference type="PANTHER" id="PTHR12526:SF637">
    <property type="entry name" value="GLYCOSYLTRANSFERASE EPSF-RELATED"/>
    <property type="match status" value="1"/>
</dbReference>
<evidence type="ECO:0000313" key="3">
    <source>
        <dbReference type="EMBL" id="OAI07546.1"/>
    </source>
</evidence>
<sequence>MSYIKIIHFLILICAVFFRLTGVRKKNGIHFFFPFYHMGGAEKVHSQIVSSIADQNPYIYIMGLSADSRYLNEFKFAGKVINFHGKLAKSKAHKYYYLAKIIAGIGDSSVVFGANTSYFYNILPFLPKTVYKIDLTHAFTDSDNIGYEIYSLAYIDFLDSRIVINEDTQRRFYSLYDKHGVDSKYHQRFKRISNYVEIPNKKPIRRINKYGLKVAYIGRGSPEKRIYLIGKIASTLNAYGFEFYFIGCNEDWVFNEDKNNCIFLGKVLTDEELANLYKSLDVVVMTSYREGSPLALMESMSFGAIPISTNVGGIGEFIIHGSNGFLVENQDNENEIIEDIKNTLLELSSDHYFRSNISNNCYNYAAKHFNKSTFVNNYRALLLNKYFYFQ</sequence>
<comment type="caution">
    <text evidence="3">The sequence shown here is derived from an EMBL/GenBank/DDBJ whole genome shotgun (WGS) entry which is preliminary data.</text>
</comment>
<dbReference type="Pfam" id="PF00534">
    <property type="entry name" value="Glycos_transf_1"/>
    <property type="match status" value="1"/>
</dbReference>
<dbReference type="Gene3D" id="3.40.50.2000">
    <property type="entry name" value="Glycogen Phosphorylase B"/>
    <property type="match status" value="2"/>
</dbReference>
<dbReference type="OrthoDB" id="9805661at2"/>
<dbReference type="InterPro" id="IPR001296">
    <property type="entry name" value="Glyco_trans_1"/>
</dbReference>
<reference evidence="4" key="1">
    <citation type="submission" date="2016-03" db="EMBL/GenBank/DDBJ databases">
        <authorList>
            <person name="Heylen K."/>
            <person name="De Vos P."/>
            <person name="Vekeman B."/>
        </authorList>
    </citation>
    <scope>NUCLEOTIDE SEQUENCE [LARGE SCALE GENOMIC DNA]</scope>
    <source>
        <strain evidence="4">R-45363</strain>
    </source>
</reference>
<dbReference type="EMBL" id="LUUG01000050">
    <property type="protein sequence ID" value="OAI07546.1"/>
    <property type="molecule type" value="Genomic_DNA"/>
</dbReference>
<dbReference type="RefSeq" id="WP_064007516.1">
    <property type="nucleotide sequence ID" value="NZ_LUUG01000050.1"/>
</dbReference>
<protein>
    <recommendedName>
        <fullName evidence="2">Glycosyl transferase family 1 domain-containing protein</fullName>
    </recommendedName>
</protein>
<evidence type="ECO:0000259" key="2">
    <source>
        <dbReference type="Pfam" id="PF00534"/>
    </source>
</evidence>
<dbReference type="GO" id="GO:1901135">
    <property type="term" value="P:carbohydrate derivative metabolic process"/>
    <property type="evidence" value="ECO:0007669"/>
    <property type="project" value="UniProtKB-ARBA"/>
</dbReference>
<feature type="domain" description="Glycosyl transferase family 1" evidence="2">
    <location>
        <begin position="200"/>
        <end position="356"/>
    </location>
</feature>
<keyword evidence="1" id="KW-1133">Transmembrane helix</keyword>
<feature type="transmembrane region" description="Helical" evidence="1">
    <location>
        <begin position="6"/>
        <end position="23"/>
    </location>
</feature>
<dbReference type="AlphaFoldDB" id="A0A177MP44"/>
<organism evidence="3 4">
    <name type="scientific">Methylomonas methanica</name>
    <dbReference type="NCBI Taxonomy" id="421"/>
    <lineage>
        <taxon>Bacteria</taxon>
        <taxon>Pseudomonadati</taxon>
        <taxon>Pseudomonadota</taxon>
        <taxon>Gammaproteobacteria</taxon>
        <taxon>Methylococcales</taxon>
        <taxon>Methylococcaceae</taxon>
        <taxon>Methylomonas</taxon>
    </lineage>
</organism>
<accession>A0A177MP44</accession>
<gene>
    <name evidence="3" type="ORF">A1332_08665</name>
</gene>
<proteinExistence type="predicted"/>
<dbReference type="CDD" id="cd03801">
    <property type="entry name" value="GT4_PimA-like"/>
    <property type="match status" value="1"/>
</dbReference>
<keyword evidence="1" id="KW-0812">Transmembrane</keyword>
<evidence type="ECO:0000256" key="1">
    <source>
        <dbReference type="SAM" id="Phobius"/>
    </source>
</evidence>
<dbReference type="SUPFAM" id="SSF53756">
    <property type="entry name" value="UDP-Glycosyltransferase/glycogen phosphorylase"/>
    <property type="match status" value="1"/>
</dbReference>
<dbReference type="PANTHER" id="PTHR12526">
    <property type="entry name" value="GLYCOSYLTRANSFERASE"/>
    <property type="match status" value="1"/>
</dbReference>
<name>A0A177MP44_METMH</name>
<dbReference type="Proteomes" id="UP000078090">
    <property type="component" value="Unassembled WGS sequence"/>
</dbReference>
<dbReference type="GO" id="GO:0016757">
    <property type="term" value="F:glycosyltransferase activity"/>
    <property type="evidence" value="ECO:0007669"/>
    <property type="project" value="InterPro"/>
</dbReference>
<keyword evidence="1" id="KW-0472">Membrane</keyword>
<evidence type="ECO:0000313" key="4">
    <source>
        <dbReference type="Proteomes" id="UP000078090"/>
    </source>
</evidence>